<keyword evidence="2" id="KW-0812">Transmembrane</keyword>
<reference evidence="3" key="1">
    <citation type="submission" date="2020-05" db="UniProtKB">
        <authorList>
            <consortium name="EnsemblMetazoa"/>
        </authorList>
    </citation>
    <scope>IDENTIFICATION</scope>
    <source>
        <strain evidence="3">TTRI</strain>
    </source>
</reference>
<evidence type="ECO:0000256" key="1">
    <source>
        <dbReference type="SAM" id="MobiDB-lite"/>
    </source>
</evidence>
<dbReference type="VEuPathDB" id="VectorBase:GAUT047503"/>
<feature type="transmembrane region" description="Helical" evidence="2">
    <location>
        <begin position="48"/>
        <end position="70"/>
    </location>
</feature>
<name>A0A1A9VTY5_GLOAU</name>
<dbReference type="EnsemblMetazoa" id="GAUT047503-RA">
    <property type="protein sequence ID" value="GAUT047503-PA"/>
    <property type="gene ID" value="GAUT047503"/>
</dbReference>
<keyword evidence="2" id="KW-0472">Membrane</keyword>
<evidence type="ECO:0000313" key="4">
    <source>
        <dbReference type="Proteomes" id="UP000078200"/>
    </source>
</evidence>
<keyword evidence="4" id="KW-1185">Reference proteome</keyword>
<feature type="region of interest" description="Disordered" evidence="1">
    <location>
        <begin position="87"/>
        <end position="113"/>
    </location>
</feature>
<dbReference type="AlphaFoldDB" id="A0A1A9VTY5"/>
<evidence type="ECO:0000256" key="2">
    <source>
        <dbReference type="SAM" id="Phobius"/>
    </source>
</evidence>
<proteinExistence type="predicted"/>
<accession>A0A1A9VTY5</accession>
<dbReference type="Proteomes" id="UP000078200">
    <property type="component" value="Unassembled WGS sequence"/>
</dbReference>
<organism evidence="3 4">
    <name type="scientific">Glossina austeni</name>
    <name type="common">Savannah tsetse fly</name>
    <dbReference type="NCBI Taxonomy" id="7395"/>
    <lineage>
        <taxon>Eukaryota</taxon>
        <taxon>Metazoa</taxon>
        <taxon>Ecdysozoa</taxon>
        <taxon>Arthropoda</taxon>
        <taxon>Hexapoda</taxon>
        <taxon>Insecta</taxon>
        <taxon>Pterygota</taxon>
        <taxon>Neoptera</taxon>
        <taxon>Endopterygota</taxon>
        <taxon>Diptera</taxon>
        <taxon>Brachycera</taxon>
        <taxon>Muscomorpha</taxon>
        <taxon>Hippoboscoidea</taxon>
        <taxon>Glossinidae</taxon>
        <taxon>Glossina</taxon>
    </lineage>
</organism>
<keyword evidence="2" id="KW-1133">Transmembrane helix</keyword>
<evidence type="ECO:0000313" key="3">
    <source>
        <dbReference type="EnsemblMetazoa" id="GAUT047503-PA"/>
    </source>
</evidence>
<sequence>MEAGLKDSYAITKCSFLAGFPQNFCGSLYQFLIFCLEPFRKSHPEQNFLYGLILLMHHFFAFLSLVMLMLMQFGRKHNFRSYMLSNSNSGPRLPGGTGDISSGNRDNGKDVAV</sequence>
<protein>
    <submittedName>
        <fullName evidence="3">Uncharacterized protein</fullName>
    </submittedName>
</protein>